<dbReference type="EMBL" id="JAJAGQ010000006">
    <property type="protein sequence ID" value="KAJ8560013.1"/>
    <property type="molecule type" value="Genomic_DNA"/>
</dbReference>
<name>A0A9Q1MK00_9SOLA</name>
<evidence type="ECO:0000256" key="2">
    <source>
        <dbReference type="SAM" id="MobiDB-lite"/>
    </source>
</evidence>
<evidence type="ECO:0000313" key="4">
    <source>
        <dbReference type="Proteomes" id="UP001152561"/>
    </source>
</evidence>
<reference evidence="4" key="1">
    <citation type="journal article" date="2023" name="Proc. Natl. Acad. Sci. U.S.A.">
        <title>Genomic and structural basis for evolution of tropane alkaloid biosynthesis.</title>
        <authorList>
            <person name="Wanga Y.-J."/>
            <person name="Taina T."/>
            <person name="Yua J.-Y."/>
            <person name="Lia J."/>
            <person name="Xua B."/>
            <person name="Chenc J."/>
            <person name="D'Auriad J.C."/>
            <person name="Huanga J.-P."/>
            <person name="Huanga S.-X."/>
        </authorList>
    </citation>
    <scope>NUCLEOTIDE SEQUENCE [LARGE SCALE GENOMIC DNA]</scope>
    <source>
        <strain evidence="4">cv. KIB-2019</strain>
    </source>
</reference>
<feature type="region of interest" description="Disordered" evidence="2">
    <location>
        <begin position="1"/>
        <end position="30"/>
    </location>
</feature>
<protein>
    <submittedName>
        <fullName evidence="3">Uncharacterized protein</fullName>
    </submittedName>
</protein>
<dbReference type="PANTHER" id="PTHR35500">
    <property type="entry name" value="OS03G0108700 PROTEIN"/>
    <property type="match status" value="1"/>
</dbReference>
<feature type="coiled-coil region" evidence="1">
    <location>
        <begin position="100"/>
        <end position="147"/>
    </location>
</feature>
<dbReference type="PANTHER" id="PTHR35500:SF1">
    <property type="entry name" value="OS03G0108700 PROTEIN"/>
    <property type="match status" value="1"/>
</dbReference>
<dbReference type="OrthoDB" id="1933196at2759"/>
<keyword evidence="4" id="KW-1185">Reference proteome</keyword>
<keyword evidence="1" id="KW-0175">Coiled coil</keyword>
<comment type="caution">
    <text evidence="3">The sequence shown here is derived from an EMBL/GenBank/DDBJ whole genome shotgun (WGS) entry which is preliminary data.</text>
</comment>
<evidence type="ECO:0000256" key="1">
    <source>
        <dbReference type="SAM" id="Coils"/>
    </source>
</evidence>
<dbReference type="Proteomes" id="UP001152561">
    <property type="component" value="Unassembled WGS sequence"/>
</dbReference>
<organism evidence="3 4">
    <name type="scientific">Anisodus acutangulus</name>
    <dbReference type="NCBI Taxonomy" id="402998"/>
    <lineage>
        <taxon>Eukaryota</taxon>
        <taxon>Viridiplantae</taxon>
        <taxon>Streptophyta</taxon>
        <taxon>Embryophyta</taxon>
        <taxon>Tracheophyta</taxon>
        <taxon>Spermatophyta</taxon>
        <taxon>Magnoliopsida</taxon>
        <taxon>eudicotyledons</taxon>
        <taxon>Gunneridae</taxon>
        <taxon>Pentapetalae</taxon>
        <taxon>asterids</taxon>
        <taxon>lamiids</taxon>
        <taxon>Solanales</taxon>
        <taxon>Solanaceae</taxon>
        <taxon>Solanoideae</taxon>
        <taxon>Hyoscyameae</taxon>
        <taxon>Anisodus</taxon>
    </lineage>
</organism>
<sequence length="152" mass="17170">MEIEVADLTNKRMKPSVAGNETTESRMEVAKDADEENALIPVPMASEQMEADIANIFQKMDHFTNLRQGADARSPSPMGSVNKVSELLESGKSMLKELSNEFEERLIQIHKEQMEKWQEEIRELRLLDTANEEADSLLLNAKSLLQNVHGES</sequence>
<dbReference type="AlphaFoldDB" id="A0A9Q1MK00"/>
<accession>A0A9Q1MK00</accession>
<gene>
    <name evidence="3" type="ORF">K7X08_004071</name>
</gene>
<proteinExistence type="predicted"/>
<evidence type="ECO:0000313" key="3">
    <source>
        <dbReference type="EMBL" id="KAJ8560013.1"/>
    </source>
</evidence>